<evidence type="ECO:0000256" key="1">
    <source>
        <dbReference type="SAM" id="MobiDB-lite"/>
    </source>
</evidence>
<gene>
    <name evidence="3" type="ORF">SAMIE_5000220</name>
</gene>
<dbReference type="AlphaFoldDB" id="A0A494W7N2"/>
<keyword evidence="3" id="KW-0614">Plasmid</keyword>
<dbReference type="Proteomes" id="UP000279959">
    <property type="component" value="Plasmid pSAMIE_5"/>
</dbReference>
<dbReference type="EMBL" id="AP018668">
    <property type="protein sequence ID" value="BBE00545.1"/>
    <property type="molecule type" value="Genomic_DNA"/>
</dbReference>
<evidence type="ECO:0000313" key="4">
    <source>
        <dbReference type="Proteomes" id="UP000279959"/>
    </source>
</evidence>
<evidence type="ECO:0000256" key="2">
    <source>
        <dbReference type="SAM" id="SignalP"/>
    </source>
</evidence>
<sequence length="105" mass="11757">MKRMVLAAAALAATAFTAAAPSAAFAQDHYRGGHHARYDHGGDNQDYHSQPRWAGDPYGTWSYNQQWQNNGHARGHDRRGYTGHGYDGRQYDVHGYDQRHGGGHY</sequence>
<organism evidence="3 4">
    <name type="scientific">Sphingobium amiense</name>
    <dbReference type="NCBI Taxonomy" id="135719"/>
    <lineage>
        <taxon>Bacteria</taxon>
        <taxon>Pseudomonadati</taxon>
        <taxon>Pseudomonadota</taxon>
        <taxon>Alphaproteobacteria</taxon>
        <taxon>Sphingomonadales</taxon>
        <taxon>Sphingomonadaceae</taxon>
        <taxon>Sphingobium</taxon>
    </lineage>
</organism>
<reference evidence="3 4" key="1">
    <citation type="submission" date="2018-05" db="EMBL/GenBank/DDBJ databases">
        <title>Complete Genome Sequence of the Nonylphenol-Degrading Bacterium Sphingobium amiense DSM 16289T.</title>
        <authorList>
            <person name="Ootsuka M."/>
            <person name="Nishizawa T."/>
            <person name="Ohta H."/>
        </authorList>
    </citation>
    <scope>NUCLEOTIDE SEQUENCE [LARGE SCALE GENOMIC DNA]</scope>
    <source>
        <strain evidence="3 4">DSM 16289</strain>
        <plasmid evidence="4">psamie_5 dna</plasmid>
    </source>
</reference>
<accession>A0A494W7N2</accession>
<name>A0A494W7N2_9SPHN</name>
<feature type="region of interest" description="Disordered" evidence="1">
    <location>
        <begin position="69"/>
        <end position="105"/>
    </location>
</feature>
<dbReference type="RefSeq" id="WP_066703194.1">
    <property type="nucleotide sequence ID" value="NZ_AP018668.1"/>
</dbReference>
<evidence type="ECO:0000313" key="3">
    <source>
        <dbReference type="EMBL" id="BBE00545.1"/>
    </source>
</evidence>
<geneLocation type="plasmid" evidence="4">
    <name>psamie_5 dna</name>
</geneLocation>
<proteinExistence type="predicted"/>
<dbReference type="KEGG" id="sami:SAMIE_5000220"/>
<feature type="chain" id="PRO_5019870765" evidence="2">
    <location>
        <begin position="27"/>
        <end position="105"/>
    </location>
</feature>
<feature type="compositionally biased region" description="Basic and acidic residues" evidence="1">
    <location>
        <begin position="86"/>
        <end position="105"/>
    </location>
</feature>
<feature type="signal peptide" evidence="2">
    <location>
        <begin position="1"/>
        <end position="26"/>
    </location>
</feature>
<keyword evidence="4" id="KW-1185">Reference proteome</keyword>
<protein>
    <submittedName>
        <fullName evidence="3">Uncharacterized protein</fullName>
    </submittedName>
</protein>
<dbReference type="GeneID" id="39501705"/>
<keyword evidence="2" id="KW-0732">Signal</keyword>